<evidence type="ECO:0000313" key="1">
    <source>
        <dbReference type="EMBL" id="URD79568.1"/>
    </source>
</evidence>
<reference evidence="1" key="1">
    <citation type="submission" date="2022-05" db="EMBL/GenBank/DDBJ databases">
        <title>The Musa troglodytarum L. genome provides insights into the mechanism of non-climacteric behaviour and enrichment of carotenoids.</title>
        <authorList>
            <person name="Wang J."/>
        </authorList>
    </citation>
    <scope>NUCLEOTIDE SEQUENCE</scope>
    <source>
        <tissue evidence="1">Leaf</tissue>
    </source>
</reference>
<sequence>MRKDNVDGATACIRQLHMEQCSVQQSSQLLNVLPSARRTTPLASIMSPTLVLITLTCAISRKRSLFLTSSSTDSGAGVVSIATTPEVKLEKVEVAIFKGPRWVGEARRRRWLEDNPEASSTKGPVIFDTSIIRWWAWINRFHLPEAETPNGCLLFPFKIDRCDLLAQMENVFSKTLLLLAVAGVLLIREERSNTNDDDDDNRNWMLVESPGKNPIVQIDRPGPNGPTDTIYELY</sequence>
<organism evidence="1 2">
    <name type="scientific">Musa troglodytarum</name>
    <name type="common">fe'i banana</name>
    <dbReference type="NCBI Taxonomy" id="320322"/>
    <lineage>
        <taxon>Eukaryota</taxon>
        <taxon>Viridiplantae</taxon>
        <taxon>Streptophyta</taxon>
        <taxon>Embryophyta</taxon>
        <taxon>Tracheophyta</taxon>
        <taxon>Spermatophyta</taxon>
        <taxon>Magnoliopsida</taxon>
        <taxon>Liliopsida</taxon>
        <taxon>Zingiberales</taxon>
        <taxon>Musaceae</taxon>
        <taxon>Musa</taxon>
    </lineage>
</organism>
<gene>
    <name evidence="1" type="ORF">MUK42_23532</name>
</gene>
<keyword evidence="2" id="KW-1185">Reference proteome</keyword>
<accession>A0A9E7EM36</accession>
<proteinExistence type="predicted"/>
<name>A0A9E7EM36_9LILI</name>
<dbReference type="OrthoDB" id="566010at2759"/>
<dbReference type="AlphaFoldDB" id="A0A9E7EM36"/>
<dbReference type="EMBL" id="CP097503">
    <property type="protein sequence ID" value="URD79568.1"/>
    <property type="molecule type" value="Genomic_DNA"/>
</dbReference>
<protein>
    <submittedName>
        <fullName evidence="1">Lil3 protein</fullName>
    </submittedName>
</protein>
<evidence type="ECO:0000313" key="2">
    <source>
        <dbReference type="Proteomes" id="UP001055439"/>
    </source>
</evidence>
<dbReference type="Proteomes" id="UP001055439">
    <property type="component" value="Chromosome 10"/>
</dbReference>